<evidence type="ECO:0000259" key="3">
    <source>
        <dbReference type="Pfam" id="PF00675"/>
    </source>
</evidence>
<dbReference type="EMBL" id="CADCUR010000148">
    <property type="protein sequence ID" value="CAA9402913.1"/>
    <property type="molecule type" value="Genomic_DNA"/>
</dbReference>
<sequence>MNIKNHFKKYALFALFFSATAAFALAQTSKFPTAPRQEKLLNNLKLLMWTEPGAEKATVKLRIHSGAAFDTLGKEGTMALLGDVLFPNESVREFFREDLGGSLMVESNYDYIQINATGNADQILTILETISAAVTKPQIDKETTAKARAARLEQVKELEKNPAYVADLAAAKRLFGNYPYGRSAEGTTESLAKIDFADLLLAKQRFLTADNATLAVSGNIKPDYVFKAVRQLFGGWEKSDKRVPATFAQPEAPDAEILFVDSAIENAGEFRYAFRSPARNDKDFFAAQIMTKILQNRLQTKQQNGFARQYNRLLPGWILVGYKQDGIKREGESVALPGAAMGDFIGDLLKAPVESAEFERAKSDLQNSYNQANPVDSWLDADTYKIASVKADRENLQNATLADVQKNAERWRKEPLAKILVLTKQPTDK</sequence>
<dbReference type="InterPro" id="IPR011249">
    <property type="entry name" value="Metalloenz_LuxS/M16"/>
</dbReference>
<accession>A0A6J4P3V1</accession>
<proteinExistence type="inferred from homology"/>
<feature type="domain" description="Peptidase M16 C-terminal" evidence="4">
    <location>
        <begin position="194"/>
        <end position="297"/>
    </location>
</feature>
<dbReference type="Pfam" id="PF00675">
    <property type="entry name" value="Peptidase_M16"/>
    <property type="match status" value="1"/>
</dbReference>
<evidence type="ECO:0000256" key="2">
    <source>
        <dbReference type="SAM" id="SignalP"/>
    </source>
</evidence>
<feature type="signal peptide" evidence="2">
    <location>
        <begin position="1"/>
        <end position="26"/>
    </location>
</feature>
<dbReference type="InterPro" id="IPR011765">
    <property type="entry name" value="Pept_M16_N"/>
</dbReference>
<dbReference type="Pfam" id="PF05193">
    <property type="entry name" value="Peptidase_M16_C"/>
    <property type="match status" value="1"/>
</dbReference>
<keyword evidence="2" id="KW-0732">Signal</keyword>
<dbReference type="SUPFAM" id="SSF63411">
    <property type="entry name" value="LuxS/MPP-like metallohydrolase"/>
    <property type="match status" value="2"/>
</dbReference>
<name>A0A6J4P3V1_9BACT</name>
<dbReference type="InterPro" id="IPR007863">
    <property type="entry name" value="Peptidase_M16_C"/>
</dbReference>
<dbReference type="GO" id="GO:0046872">
    <property type="term" value="F:metal ion binding"/>
    <property type="evidence" value="ECO:0007669"/>
    <property type="project" value="InterPro"/>
</dbReference>
<comment type="similarity">
    <text evidence="1">Belongs to the peptidase M16 family.</text>
</comment>
<dbReference type="InterPro" id="IPR050361">
    <property type="entry name" value="MPP/UQCRC_Complex"/>
</dbReference>
<evidence type="ECO:0000259" key="4">
    <source>
        <dbReference type="Pfam" id="PF05193"/>
    </source>
</evidence>
<feature type="domain" description="Peptidase M16 N-terminal" evidence="3">
    <location>
        <begin position="51"/>
        <end position="187"/>
    </location>
</feature>
<organism evidence="5">
    <name type="scientific">uncultured Pyrinomonadaceae bacterium</name>
    <dbReference type="NCBI Taxonomy" id="2283094"/>
    <lineage>
        <taxon>Bacteria</taxon>
        <taxon>Pseudomonadati</taxon>
        <taxon>Acidobacteriota</taxon>
        <taxon>Blastocatellia</taxon>
        <taxon>Blastocatellales</taxon>
        <taxon>Pyrinomonadaceae</taxon>
        <taxon>environmental samples</taxon>
    </lineage>
</organism>
<feature type="chain" id="PRO_5026929467" description="Peptidase M16 C-terminal domain-containing protein" evidence="2">
    <location>
        <begin position="27"/>
        <end position="429"/>
    </location>
</feature>
<protein>
    <recommendedName>
        <fullName evidence="6">Peptidase M16 C-terminal domain-containing protein</fullName>
    </recommendedName>
</protein>
<reference evidence="5" key="1">
    <citation type="submission" date="2020-02" db="EMBL/GenBank/DDBJ databases">
        <authorList>
            <person name="Meier V. D."/>
        </authorList>
    </citation>
    <scope>NUCLEOTIDE SEQUENCE</scope>
    <source>
        <strain evidence="5">AVDCRST_MAG74</strain>
    </source>
</reference>
<evidence type="ECO:0008006" key="6">
    <source>
        <dbReference type="Google" id="ProtNLM"/>
    </source>
</evidence>
<dbReference type="Gene3D" id="3.30.830.10">
    <property type="entry name" value="Metalloenzyme, LuxS/M16 peptidase-like"/>
    <property type="match status" value="2"/>
</dbReference>
<dbReference type="PANTHER" id="PTHR11851:SF49">
    <property type="entry name" value="MITOCHONDRIAL-PROCESSING PEPTIDASE SUBUNIT ALPHA"/>
    <property type="match status" value="1"/>
</dbReference>
<evidence type="ECO:0000256" key="1">
    <source>
        <dbReference type="ARBA" id="ARBA00007261"/>
    </source>
</evidence>
<evidence type="ECO:0000313" key="5">
    <source>
        <dbReference type="EMBL" id="CAA9402913.1"/>
    </source>
</evidence>
<dbReference type="PANTHER" id="PTHR11851">
    <property type="entry name" value="METALLOPROTEASE"/>
    <property type="match status" value="1"/>
</dbReference>
<dbReference type="AlphaFoldDB" id="A0A6J4P3V1"/>
<gene>
    <name evidence="5" type="ORF">AVDCRST_MAG74-1750</name>
</gene>